<reference evidence="2" key="2">
    <citation type="journal article" date="2019" name="Genome Biol. Evol.">
        <title>Day and night: Metabolic profiles and evolutionary relationships of six axenic non-marine cyanobacteria.</title>
        <authorList>
            <person name="Will S.E."/>
            <person name="Henke P."/>
            <person name="Boedeker C."/>
            <person name="Huang S."/>
            <person name="Brinkmann H."/>
            <person name="Rohde M."/>
            <person name="Jarek M."/>
            <person name="Friedl T."/>
            <person name="Seufert S."/>
            <person name="Schumacher M."/>
            <person name="Overmann J."/>
            <person name="Neumann-Schaal M."/>
            <person name="Petersen J."/>
        </authorList>
    </citation>
    <scope>NUCLEOTIDE SEQUENCE [LARGE SCALE GENOMIC DNA]</scope>
    <source>
        <strain evidence="2">PCC 7102</strain>
    </source>
</reference>
<sequence length="122" mass="14700">MYQAFRYSESIKENQNYTDVLDTMMKSYLELFQNSLVPEYEEEYSTTPCQYFSYKSQLIELSDKLICVLQPQHLPQFVKSLKTNLNKSSYNSTSYRYEAVYNLIYHCALKMSYVDFYHAWQH</sequence>
<dbReference type="RefSeq" id="WP_127081308.1">
    <property type="nucleotide sequence ID" value="NZ_RSCL01000006.1"/>
</dbReference>
<dbReference type="OrthoDB" id="134770at2"/>
<dbReference type="AlphaFoldDB" id="A0A3S1B7M5"/>
<reference evidence="2" key="1">
    <citation type="submission" date="2018-12" db="EMBL/GenBank/DDBJ databases">
        <authorList>
            <person name="Will S."/>
            <person name="Neumann-Schaal M."/>
            <person name="Henke P."/>
        </authorList>
    </citation>
    <scope>NUCLEOTIDE SEQUENCE</scope>
    <source>
        <strain evidence="2">PCC 7102</strain>
    </source>
</reference>
<organism evidence="2 3">
    <name type="scientific">Dulcicalothrix desertica PCC 7102</name>
    <dbReference type="NCBI Taxonomy" id="232991"/>
    <lineage>
        <taxon>Bacteria</taxon>
        <taxon>Bacillati</taxon>
        <taxon>Cyanobacteriota</taxon>
        <taxon>Cyanophyceae</taxon>
        <taxon>Nostocales</taxon>
        <taxon>Calotrichaceae</taxon>
        <taxon>Dulcicalothrix</taxon>
    </lineage>
</organism>
<feature type="domain" description="NACHT C-terminal Cysteine and Histidine-containing" evidence="1">
    <location>
        <begin position="94"/>
        <end position="121"/>
    </location>
</feature>
<dbReference type="EMBL" id="RSCL01000006">
    <property type="protein sequence ID" value="RUT06503.1"/>
    <property type="molecule type" value="Genomic_DNA"/>
</dbReference>
<evidence type="ECO:0000313" key="2">
    <source>
        <dbReference type="EMBL" id="RUT06503.1"/>
    </source>
</evidence>
<dbReference type="Pfam" id="PF22730">
    <property type="entry name" value="NCC-H"/>
    <property type="match status" value="1"/>
</dbReference>
<evidence type="ECO:0000313" key="3">
    <source>
        <dbReference type="Proteomes" id="UP000271624"/>
    </source>
</evidence>
<evidence type="ECO:0000259" key="1">
    <source>
        <dbReference type="Pfam" id="PF22730"/>
    </source>
</evidence>
<keyword evidence="3" id="KW-1185">Reference proteome</keyword>
<accession>A0A3S1B7M5</accession>
<comment type="caution">
    <text evidence="2">The sequence shown here is derived from an EMBL/GenBank/DDBJ whole genome shotgun (WGS) entry which is preliminary data.</text>
</comment>
<dbReference type="InterPro" id="IPR054570">
    <property type="entry name" value="NCC-H_dom"/>
</dbReference>
<name>A0A3S1B7M5_9CYAN</name>
<protein>
    <recommendedName>
        <fullName evidence="1">NACHT C-terminal Cysteine and Histidine-containing domain-containing protein</fullName>
    </recommendedName>
</protein>
<proteinExistence type="predicted"/>
<dbReference type="Proteomes" id="UP000271624">
    <property type="component" value="Unassembled WGS sequence"/>
</dbReference>
<gene>
    <name evidence="2" type="ORF">DSM106972_027600</name>
</gene>